<gene>
    <name evidence="1" type="ORF">NAEGRDRAFT_51638</name>
</gene>
<evidence type="ECO:0000313" key="2">
    <source>
        <dbReference type="Proteomes" id="UP000006671"/>
    </source>
</evidence>
<dbReference type="AlphaFoldDB" id="D2VRB8"/>
<dbReference type="GeneID" id="8854914"/>
<proteinExistence type="predicted"/>
<name>D2VRB8_NAEGR</name>
<dbReference type="VEuPathDB" id="AmoebaDB:NAEGRDRAFT_51638"/>
<dbReference type="InterPro" id="IPR032675">
    <property type="entry name" value="LRR_dom_sf"/>
</dbReference>
<protein>
    <submittedName>
        <fullName evidence="1">Predicted protein</fullName>
    </submittedName>
</protein>
<accession>D2VRB8</accession>
<dbReference type="RefSeq" id="XP_002673324.1">
    <property type="nucleotide sequence ID" value="XM_002673278.1"/>
</dbReference>
<reference evidence="1 2" key="1">
    <citation type="journal article" date="2010" name="Cell">
        <title>The genome of Naegleria gruberi illuminates early eukaryotic versatility.</title>
        <authorList>
            <person name="Fritz-Laylin L.K."/>
            <person name="Prochnik S.E."/>
            <person name="Ginger M.L."/>
            <person name="Dacks J.B."/>
            <person name="Carpenter M.L."/>
            <person name="Field M.C."/>
            <person name="Kuo A."/>
            <person name="Paredez A."/>
            <person name="Chapman J."/>
            <person name="Pham J."/>
            <person name="Shu S."/>
            <person name="Neupane R."/>
            <person name="Cipriano M."/>
            <person name="Mancuso J."/>
            <person name="Tu H."/>
            <person name="Salamov A."/>
            <person name="Lindquist E."/>
            <person name="Shapiro H."/>
            <person name="Lucas S."/>
            <person name="Grigoriev I.V."/>
            <person name="Cande W.Z."/>
            <person name="Fulton C."/>
            <person name="Rokhsar D.S."/>
            <person name="Dawson S.C."/>
        </authorList>
    </citation>
    <scope>NUCLEOTIDE SEQUENCE [LARGE SCALE GENOMIC DNA]</scope>
    <source>
        <strain evidence="1 2">NEG-M</strain>
    </source>
</reference>
<dbReference type="InParanoid" id="D2VRB8"/>
<dbReference type="Proteomes" id="UP000006671">
    <property type="component" value="Unassembled WGS sequence"/>
</dbReference>
<organism evidence="2">
    <name type="scientific">Naegleria gruberi</name>
    <name type="common">Amoeba</name>
    <dbReference type="NCBI Taxonomy" id="5762"/>
    <lineage>
        <taxon>Eukaryota</taxon>
        <taxon>Discoba</taxon>
        <taxon>Heterolobosea</taxon>
        <taxon>Tetramitia</taxon>
        <taxon>Eutetramitia</taxon>
        <taxon>Vahlkampfiidae</taxon>
        <taxon>Naegleria</taxon>
    </lineage>
</organism>
<keyword evidence="2" id="KW-1185">Reference proteome</keyword>
<dbReference type="Gene3D" id="3.80.10.10">
    <property type="entry name" value="Ribonuclease Inhibitor"/>
    <property type="match status" value="1"/>
</dbReference>
<dbReference type="KEGG" id="ngr:NAEGRDRAFT_51638"/>
<evidence type="ECO:0000313" key="1">
    <source>
        <dbReference type="EMBL" id="EFC40580.1"/>
    </source>
</evidence>
<sequence>MNESKSKPVSKLGDFLKKQLETDQLQLQLMKILYSNCYKIHMEKKLQKKAPQKSNIIIKMTEQERGLKDFLEIVDECTENQAWFPQQTVSKYLDIGEEGWTIMSHWMLPIFKVSNSGLELGCETCGKLQCISQAFEQFLTKRNEFEMDNQTALHPFEKFVDIWSQPKLRSMHNTIYKLADHPSANAFTKGFSNCTMTYFVFSRELQGADPKKHQTLVAVLEALTLNSSIYSIDVSNLLLIHDAAVKALCNMIRKKKNLKRIVISDLSLGKSSYSLDIINAVLEAPLLQEISIYIYEELDSNFRFLEGAPASLVYKLGNHPFKNFTFSLLNFNFPIQSLSILEGMLKNRNLKYIEFKVENNDEYKKYQYIDYVNKMGNLIGSIDEFHFQTCHIPNISLNQNLHLLKKCTNPKKRQYFIENDLLKAIINDELYSSVGSEFNLNSDLMREFGFSHVSHFCKFITKLELDLKTDLNENEWELICSAVIESETLEELRVRNVNVLQKNNHSIFQN</sequence>
<dbReference type="EMBL" id="GG738891">
    <property type="protein sequence ID" value="EFC40580.1"/>
    <property type="molecule type" value="Genomic_DNA"/>
</dbReference>